<keyword evidence="1" id="KW-0175">Coiled coil</keyword>
<dbReference type="KEGG" id="pgr:PGTG_15088"/>
<dbReference type="InParanoid" id="E3KY46"/>
<dbReference type="AlphaFoldDB" id="E3KY46"/>
<reference key="1">
    <citation type="submission" date="2007-01" db="EMBL/GenBank/DDBJ databases">
        <title>The Genome Sequence of Puccinia graminis f. sp. tritici Strain CRL 75-36-700-3.</title>
        <authorList>
            <consortium name="The Broad Institute Genome Sequencing Platform"/>
            <person name="Birren B."/>
            <person name="Lander E."/>
            <person name="Galagan J."/>
            <person name="Nusbaum C."/>
            <person name="Devon K."/>
            <person name="Cuomo C."/>
            <person name="Jaffe D."/>
            <person name="Butler J."/>
            <person name="Alvarez P."/>
            <person name="Gnerre S."/>
            <person name="Grabherr M."/>
            <person name="Mauceli E."/>
            <person name="Brockman W."/>
            <person name="Young S."/>
            <person name="LaButti K."/>
            <person name="Sykes S."/>
            <person name="DeCaprio D."/>
            <person name="Crawford M."/>
            <person name="Koehrsen M."/>
            <person name="Engels R."/>
            <person name="Montgomery P."/>
            <person name="Pearson M."/>
            <person name="Howarth C."/>
            <person name="Larson L."/>
            <person name="White J."/>
            <person name="Zeng Q."/>
            <person name="Kodira C."/>
            <person name="Yandava C."/>
            <person name="Alvarado L."/>
            <person name="O'Leary S."/>
            <person name="Szabo L."/>
            <person name="Dean R."/>
            <person name="Schein J."/>
        </authorList>
    </citation>
    <scope>NUCLEOTIDE SEQUENCE</scope>
    <source>
        <strain>CRL 75-36-700-3</strain>
    </source>
</reference>
<accession>E3KY46</accession>
<dbReference type="EMBL" id="DS178320">
    <property type="protein sequence ID" value="EFP89247.2"/>
    <property type="molecule type" value="Genomic_DNA"/>
</dbReference>
<name>E3KY46_PUCGT</name>
<gene>
    <name evidence="2" type="ORF">PGTG_15088</name>
</gene>
<proteinExistence type="predicted"/>
<dbReference type="VEuPathDB" id="FungiDB:PGTG_15088"/>
<dbReference type="Proteomes" id="UP000008783">
    <property type="component" value="Unassembled WGS sequence"/>
</dbReference>
<evidence type="ECO:0000313" key="2">
    <source>
        <dbReference type="EMBL" id="EFP89247.2"/>
    </source>
</evidence>
<dbReference type="GeneID" id="10546884"/>
<protein>
    <submittedName>
        <fullName evidence="2">Uncharacterized protein</fullName>
    </submittedName>
</protein>
<dbReference type="OrthoDB" id="2510287at2759"/>
<reference evidence="3" key="2">
    <citation type="journal article" date="2011" name="Proc. Natl. Acad. Sci. U.S.A.">
        <title>Obligate biotrophy features unraveled by the genomic analysis of rust fungi.</title>
        <authorList>
            <person name="Duplessis S."/>
            <person name="Cuomo C.A."/>
            <person name="Lin Y.-C."/>
            <person name="Aerts A."/>
            <person name="Tisserant E."/>
            <person name="Veneault-Fourrey C."/>
            <person name="Joly D.L."/>
            <person name="Hacquard S."/>
            <person name="Amselem J."/>
            <person name="Cantarel B.L."/>
            <person name="Chiu R."/>
            <person name="Coutinho P.M."/>
            <person name="Feau N."/>
            <person name="Field M."/>
            <person name="Frey P."/>
            <person name="Gelhaye E."/>
            <person name="Goldberg J."/>
            <person name="Grabherr M.G."/>
            <person name="Kodira C.D."/>
            <person name="Kohler A."/>
            <person name="Kuees U."/>
            <person name="Lindquist E.A."/>
            <person name="Lucas S.M."/>
            <person name="Mago R."/>
            <person name="Mauceli E."/>
            <person name="Morin E."/>
            <person name="Murat C."/>
            <person name="Pangilinan J.L."/>
            <person name="Park R."/>
            <person name="Pearson M."/>
            <person name="Quesneville H."/>
            <person name="Rouhier N."/>
            <person name="Sakthikumar S."/>
            <person name="Salamov A.A."/>
            <person name="Schmutz J."/>
            <person name="Selles B."/>
            <person name="Shapiro H."/>
            <person name="Tanguay P."/>
            <person name="Tuskan G.A."/>
            <person name="Henrissat B."/>
            <person name="Van de Peer Y."/>
            <person name="Rouze P."/>
            <person name="Ellis J.G."/>
            <person name="Dodds P.N."/>
            <person name="Schein J.E."/>
            <person name="Zhong S."/>
            <person name="Hamelin R.C."/>
            <person name="Grigoriev I.V."/>
            <person name="Szabo L.J."/>
            <person name="Martin F."/>
        </authorList>
    </citation>
    <scope>NUCLEOTIDE SEQUENCE [LARGE SCALE GENOMIC DNA]</scope>
    <source>
        <strain evidence="3">CRL 75-36-700-3 / race SCCL</strain>
    </source>
</reference>
<keyword evidence="3" id="KW-1185">Reference proteome</keyword>
<feature type="coiled-coil region" evidence="1">
    <location>
        <begin position="529"/>
        <end position="556"/>
    </location>
</feature>
<evidence type="ECO:0000313" key="3">
    <source>
        <dbReference type="Proteomes" id="UP000008783"/>
    </source>
</evidence>
<sequence>MAKTTAKLKKTFQTLEALDRISEDIHKKILLQEDNFSIYEIAFTDNIVKELKERKISKIDLNSWKSIAKEKTGRIRSGILKSLTSAERQSKQETWWSRLVDFFKYIFRKSKWKKEQLSLKLRKLRSNSMASHNESSDEERTAIYRLSIKDYNGFTFTNREVQLIERMAGGRSHLTSTDHDLITEISRCSMTGTQRKLLELKVYFSQIAREYPNTINSDIVKALQELEEKMKRLKKWSSGEVKLYNRLGTMKDIKAIRPHLGNRKRWILQRVIIQWKRSERMRFYMKAFVILGIKPEELFSKAEEAVATKLRRWYELYSEDFYSGSIGCPFDFSEEQWDIVRRYVEEYDSMLDSGRQLFKNAQLIDTAKSHVQGYQDSTVEKTPLHPIFRYSINGLKKLEELGAQLSVEENLLLKGLKSKRNPSLSQKELEKLAVEGIILETGGVPTYLQESVIVLDSTNTKHLSPLTTTDQKIIGILKGLGEDELEELKRLGSLSRNDPEFKSETKFIRMLRILIEVDIRSNFNVDKTRKLLQRLIQLKKNEIQRARSQFEKREQDMNDFQSIEALPGLEKVLYKFEDVSRE</sequence>
<evidence type="ECO:0000256" key="1">
    <source>
        <dbReference type="SAM" id="Coils"/>
    </source>
</evidence>
<dbReference type="HOGENOM" id="CLU_468625_0_0_1"/>
<organism evidence="2 3">
    <name type="scientific">Puccinia graminis f. sp. tritici (strain CRL 75-36-700-3 / race SCCL)</name>
    <name type="common">Black stem rust fungus</name>
    <dbReference type="NCBI Taxonomy" id="418459"/>
    <lineage>
        <taxon>Eukaryota</taxon>
        <taxon>Fungi</taxon>
        <taxon>Dikarya</taxon>
        <taxon>Basidiomycota</taxon>
        <taxon>Pucciniomycotina</taxon>
        <taxon>Pucciniomycetes</taxon>
        <taxon>Pucciniales</taxon>
        <taxon>Pucciniaceae</taxon>
        <taxon>Puccinia</taxon>
    </lineage>
</organism>
<dbReference type="RefSeq" id="XP_003333666.2">
    <property type="nucleotide sequence ID" value="XM_003333618.2"/>
</dbReference>